<dbReference type="SUPFAM" id="SSF56815">
    <property type="entry name" value="Sec1/munc18-like (SM) proteins"/>
    <property type="match status" value="1"/>
</dbReference>
<protein>
    <submittedName>
        <fullName evidence="2">Uncharacterized protein LOC34622022</fullName>
    </submittedName>
</protein>
<reference evidence="2" key="1">
    <citation type="submission" date="2025-08" db="UniProtKB">
        <authorList>
            <consortium name="RefSeq"/>
        </authorList>
    </citation>
    <scope>IDENTIFICATION</scope>
</reference>
<dbReference type="Proteomes" id="UP000515125">
    <property type="component" value="Unplaced"/>
</dbReference>
<evidence type="ECO:0000313" key="2">
    <source>
        <dbReference type="RefSeq" id="XP_026191586.1"/>
    </source>
</evidence>
<dbReference type="InterPro" id="IPR027482">
    <property type="entry name" value="Sec1-like_dom2"/>
</dbReference>
<dbReference type="GeneID" id="34622022"/>
<gene>
    <name evidence="2" type="primary">LOC34622022</name>
</gene>
<name>A0A6P6RUQ0_9EIME</name>
<dbReference type="Gene3D" id="3.40.50.1910">
    <property type="match status" value="1"/>
</dbReference>
<accession>A0A6P6RUQ0</accession>
<keyword evidence="1" id="KW-1185">Reference proteome</keyword>
<evidence type="ECO:0000313" key="1">
    <source>
        <dbReference type="Proteomes" id="UP000515125"/>
    </source>
</evidence>
<dbReference type="InterPro" id="IPR036045">
    <property type="entry name" value="Sec1-like_sf"/>
</dbReference>
<sequence length="212" mass="22356">MEKFPDIRSSSNGGMARSAAIATRLWSVQQARASLTDMRQLSPIPHLLDMYTGAAEKVVGAPGSLRGPPWLLSLARALKDTPGETSAFADAPQAEAPLLEGFLKRGISTMSFLWGVAKSGAEAVAGRDRSSPEQKPTTQTAPRRSVIVFVLGGLAPAELQAFETLETNKEDIGCSNGTPFLVGSTCLTSPARLASALFGDLIDEQEASQIAI</sequence>
<dbReference type="OrthoDB" id="354296at2759"/>
<dbReference type="AlphaFoldDB" id="A0A6P6RUQ0"/>
<dbReference type="RefSeq" id="XP_026191586.1">
    <property type="nucleotide sequence ID" value="XM_026335801.1"/>
</dbReference>
<organism evidence="1 2">
    <name type="scientific">Cyclospora cayetanensis</name>
    <dbReference type="NCBI Taxonomy" id="88456"/>
    <lineage>
        <taxon>Eukaryota</taxon>
        <taxon>Sar</taxon>
        <taxon>Alveolata</taxon>
        <taxon>Apicomplexa</taxon>
        <taxon>Conoidasida</taxon>
        <taxon>Coccidia</taxon>
        <taxon>Eucoccidiorida</taxon>
        <taxon>Eimeriorina</taxon>
        <taxon>Eimeriidae</taxon>
        <taxon>Cyclospora</taxon>
    </lineage>
</organism>
<proteinExistence type="predicted"/>